<evidence type="ECO:0000313" key="8">
    <source>
        <dbReference type="EMBL" id="RAL63088.1"/>
    </source>
</evidence>
<dbReference type="InterPro" id="IPR052337">
    <property type="entry name" value="SAT4-like"/>
</dbReference>
<evidence type="ECO:0000259" key="7">
    <source>
        <dbReference type="Pfam" id="PF20684"/>
    </source>
</evidence>
<dbReference type="EMBL" id="QKRW01000021">
    <property type="protein sequence ID" value="RAL63088.1"/>
    <property type="molecule type" value="Genomic_DNA"/>
</dbReference>
<comment type="caution">
    <text evidence="8">The sequence shown here is derived from an EMBL/GenBank/DDBJ whole genome shotgun (WGS) entry which is preliminary data.</text>
</comment>
<dbReference type="InterPro" id="IPR049326">
    <property type="entry name" value="Rhodopsin_dom_fungi"/>
</dbReference>
<protein>
    <recommendedName>
        <fullName evidence="7">Rhodopsin domain-containing protein</fullName>
    </recommendedName>
</protein>
<name>A0A395ITV9_9HELO</name>
<evidence type="ECO:0000256" key="1">
    <source>
        <dbReference type="ARBA" id="ARBA00004141"/>
    </source>
</evidence>
<dbReference type="PANTHER" id="PTHR33048:SF124">
    <property type="entry name" value="INTEGRAL MEMBRANE PROTEIN"/>
    <property type="match status" value="1"/>
</dbReference>
<feature type="transmembrane region" description="Helical" evidence="6">
    <location>
        <begin position="58"/>
        <end position="84"/>
    </location>
</feature>
<proteinExistence type="inferred from homology"/>
<feature type="transmembrane region" description="Helical" evidence="6">
    <location>
        <begin position="28"/>
        <end position="46"/>
    </location>
</feature>
<feature type="transmembrane region" description="Helical" evidence="6">
    <location>
        <begin position="140"/>
        <end position="162"/>
    </location>
</feature>
<evidence type="ECO:0000256" key="5">
    <source>
        <dbReference type="ARBA" id="ARBA00038359"/>
    </source>
</evidence>
<keyword evidence="9" id="KW-1185">Reference proteome</keyword>
<organism evidence="8 9">
    <name type="scientific">Monilinia fructigena</name>
    <dbReference type="NCBI Taxonomy" id="38457"/>
    <lineage>
        <taxon>Eukaryota</taxon>
        <taxon>Fungi</taxon>
        <taxon>Dikarya</taxon>
        <taxon>Ascomycota</taxon>
        <taxon>Pezizomycotina</taxon>
        <taxon>Leotiomycetes</taxon>
        <taxon>Helotiales</taxon>
        <taxon>Sclerotiniaceae</taxon>
        <taxon>Monilinia</taxon>
    </lineage>
</organism>
<comment type="subcellular location">
    <subcellularLocation>
        <location evidence="1">Membrane</location>
        <topology evidence="1">Multi-pass membrane protein</topology>
    </subcellularLocation>
</comment>
<accession>A0A395ITV9</accession>
<dbReference type="Proteomes" id="UP000249056">
    <property type="component" value="Unassembled WGS sequence"/>
</dbReference>
<dbReference type="PANTHER" id="PTHR33048">
    <property type="entry name" value="PTH11-LIKE INTEGRAL MEMBRANE PROTEIN (AFU_ORTHOLOGUE AFUA_5G11245)"/>
    <property type="match status" value="1"/>
</dbReference>
<keyword evidence="3 6" id="KW-1133">Transmembrane helix</keyword>
<evidence type="ECO:0000256" key="4">
    <source>
        <dbReference type="ARBA" id="ARBA00023136"/>
    </source>
</evidence>
<dbReference type="Pfam" id="PF20684">
    <property type="entry name" value="Fung_rhodopsin"/>
    <property type="match status" value="1"/>
</dbReference>
<keyword evidence="2 6" id="KW-0812">Transmembrane</keyword>
<dbReference type="AlphaFoldDB" id="A0A395ITV9"/>
<evidence type="ECO:0000256" key="3">
    <source>
        <dbReference type="ARBA" id="ARBA00022989"/>
    </source>
</evidence>
<feature type="transmembrane region" description="Helical" evidence="6">
    <location>
        <begin position="106"/>
        <end position="128"/>
    </location>
</feature>
<sequence>MASQIAAIPAPEGYAVNFDNPARYGEVAGYWVHGVGMVLSFLFLTMRTYTKVFVARNFAVEDACLIVAWVCGVTVQAILISMWLEKIMGVHAWEISIEKYNMYSKLIMSASVIYVPCLGLSKFSLLLFYNRLSPVRWFRIAVYFLMFVVLGYSFAIIFALIFPCHPVAMNWDVTITDGKCVNRAATYTATAAMNIATDLALLTLPIPMIADLRMPRVQKVGLIIIFVVGSLYVEYRVLSLDQTWAVSIPCVWIIVEANLVIICGSFPLIRQFFKHIAPRWIGENSSSKVNSSANPYDLETIGQKSSKKKRPSRRAYGIESLDDIDNVNDLELDGRYTEHKVEIAAGNKADSGCRDRVSDSDGERCDAGSETHIVQTNVTNVSFSTRE</sequence>
<keyword evidence="4 6" id="KW-0472">Membrane</keyword>
<feature type="domain" description="Rhodopsin" evidence="7">
    <location>
        <begin position="46"/>
        <end position="274"/>
    </location>
</feature>
<dbReference type="GO" id="GO:0016020">
    <property type="term" value="C:membrane"/>
    <property type="evidence" value="ECO:0007669"/>
    <property type="project" value="UniProtKB-SubCell"/>
</dbReference>
<comment type="similarity">
    <text evidence="5">Belongs to the SAT4 family.</text>
</comment>
<gene>
    <name evidence="8" type="ORF">DID88_004172</name>
</gene>
<evidence type="ECO:0000313" key="9">
    <source>
        <dbReference type="Proteomes" id="UP000249056"/>
    </source>
</evidence>
<evidence type="ECO:0000256" key="2">
    <source>
        <dbReference type="ARBA" id="ARBA00022692"/>
    </source>
</evidence>
<dbReference type="OrthoDB" id="5342292at2759"/>
<reference evidence="8 9" key="1">
    <citation type="submission" date="2018-06" db="EMBL/GenBank/DDBJ databases">
        <title>Genome Sequence of the Brown Rot Fungal Pathogen Monilinia fructigena.</title>
        <authorList>
            <person name="Landi L."/>
            <person name="De Miccolis Angelini R.M."/>
            <person name="Pollastro S."/>
            <person name="Abate D."/>
            <person name="Faretra F."/>
            <person name="Romanazzi G."/>
        </authorList>
    </citation>
    <scope>NUCLEOTIDE SEQUENCE [LARGE SCALE GENOMIC DNA]</scope>
    <source>
        <strain evidence="8 9">Mfrg269</strain>
    </source>
</reference>
<feature type="transmembrane region" description="Helical" evidence="6">
    <location>
        <begin position="220"/>
        <end position="238"/>
    </location>
</feature>
<evidence type="ECO:0000256" key="6">
    <source>
        <dbReference type="SAM" id="Phobius"/>
    </source>
</evidence>
<feature type="transmembrane region" description="Helical" evidence="6">
    <location>
        <begin position="187"/>
        <end position="208"/>
    </location>
</feature>
<feature type="transmembrane region" description="Helical" evidence="6">
    <location>
        <begin position="244"/>
        <end position="269"/>
    </location>
</feature>